<gene>
    <name evidence="3" type="ORF">C8N24_0729</name>
</gene>
<dbReference type="EMBL" id="RBIL01000001">
    <property type="protein sequence ID" value="RKQ90914.1"/>
    <property type="molecule type" value="Genomic_DNA"/>
</dbReference>
<sequence>MVLLGTVAVTWLLSAATATAQTTGPLELTGWKAGDVHVHAGGDSSLLTNRVCRDNNVIDDPVPRSEESVQATACAAYVVDQVASTASRAGLDWLVLAEHGAWLGLKSYDPPLGFPTYDETFGRSSWRLIRDSANRSAPRHGVRMLMGEELGSSPPLTSSGHFSAYFTPDYVVNRPTDNKEWQYLERVRDAGGWGAINHPGSGNTWGCWTAGACDRGTVEFPEQMRSLEVFTGEETVKHDVLVRWEQLLRYGLRVGIVGGSDVHTTRREAERLGAQQPGNLAEIATDGRARTFVYRPDLGRPNANFDSDARTEPVRDALLHGRAIASDGPKIALALDGQPPSDVTQPSVANAYGLKVRWDAAGRFKINSLRIIVGEVVGQGCVTDRCDSAGECALSGCATWRELADLKPATGEHTVTVTPVELYARRIGSCLQAPTTFLRVEARFTKAGSSRTFSAYSSPFYLPRQQRALTSSMGEAGVMRDVGYSSQRISTDACIAPTPTPTPVPTTTPTPTPTATPVPTTTPTPTMTATPTAYTTPTVTATATVAVTPAPDATAVPAPVPVMPLAAASPTATSGGSPQVTLSQRRVSIDKRGVSRLRVRCEGAAECRVRITLTYTTKRKGKMRKAIAATKRVTLERGASTVTLTLTPAQRRAVAKVKANELRVTVRML</sequence>
<evidence type="ECO:0000256" key="2">
    <source>
        <dbReference type="SAM" id="SignalP"/>
    </source>
</evidence>
<evidence type="ECO:0000256" key="1">
    <source>
        <dbReference type="SAM" id="MobiDB-lite"/>
    </source>
</evidence>
<keyword evidence="4" id="KW-1185">Reference proteome</keyword>
<evidence type="ECO:0000313" key="3">
    <source>
        <dbReference type="EMBL" id="RKQ90914.1"/>
    </source>
</evidence>
<dbReference type="Proteomes" id="UP000278962">
    <property type="component" value="Unassembled WGS sequence"/>
</dbReference>
<protein>
    <submittedName>
        <fullName evidence="3">Uncharacterized protein</fullName>
    </submittedName>
</protein>
<accession>A0A660LCZ0</accession>
<reference evidence="3 4" key="1">
    <citation type="submission" date="2018-10" db="EMBL/GenBank/DDBJ databases">
        <title>Genomic Encyclopedia of Archaeal and Bacterial Type Strains, Phase II (KMG-II): from individual species to whole genera.</title>
        <authorList>
            <person name="Goeker M."/>
        </authorList>
    </citation>
    <scope>NUCLEOTIDE SEQUENCE [LARGE SCALE GENOMIC DNA]</scope>
    <source>
        <strain evidence="3 4">DSM 14954</strain>
    </source>
</reference>
<evidence type="ECO:0000313" key="4">
    <source>
        <dbReference type="Proteomes" id="UP000278962"/>
    </source>
</evidence>
<feature type="signal peptide" evidence="2">
    <location>
        <begin position="1"/>
        <end position="20"/>
    </location>
</feature>
<dbReference type="Gene3D" id="3.20.20.140">
    <property type="entry name" value="Metal-dependent hydrolases"/>
    <property type="match status" value="1"/>
</dbReference>
<dbReference type="InterPro" id="IPR016195">
    <property type="entry name" value="Pol/histidinol_Pase-like"/>
</dbReference>
<feature type="chain" id="PRO_5025043696" evidence="2">
    <location>
        <begin position="21"/>
        <end position="669"/>
    </location>
</feature>
<feature type="compositionally biased region" description="Pro residues" evidence="1">
    <location>
        <begin position="498"/>
        <end position="522"/>
    </location>
</feature>
<dbReference type="SUPFAM" id="SSF89550">
    <property type="entry name" value="PHP domain-like"/>
    <property type="match status" value="1"/>
</dbReference>
<feature type="region of interest" description="Disordered" evidence="1">
    <location>
        <begin position="494"/>
        <end position="532"/>
    </location>
</feature>
<organism evidence="3 4">
    <name type="scientific">Solirubrobacter pauli</name>
    <dbReference type="NCBI Taxonomy" id="166793"/>
    <lineage>
        <taxon>Bacteria</taxon>
        <taxon>Bacillati</taxon>
        <taxon>Actinomycetota</taxon>
        <taxon>Thermoleophilia</taxon>
        <taxon>Solirubrobacterales</taxon>
        <taxon>Solirubrobacteraceae</taxon>
        <taxon>Solirubrobacter</taxon>
    </lineage>
</organism>
<name>A0A660LCZ0_9ACTN</name>
<keyword evidence="2" id="KW-0732">Signal</keyword>
<comment type="caution">
    <text evidence="3">The sequence shown here is derived from an EMBL/GenBank/DDBJ whole genome shotgun (WGS) entry which is preliminary data.</text>
</comment>
<proteinExistence type="predicted"/>
<feature type="compositionally biased region" description="Low complexity" evidence="1">
    <location>
        <begin position="523"/>
        <end position="532"/>
    </location>
</feature>
<dbReference type="AlphaFoldDB" id="A0A660LCZ0"/>